<dbReference type="EMBL" id="ABXJ01000055">
    <property type="protein sequence ID" value="EEA90888.1"/>
    <property type="molecule type" value="Genomic_DNA"/>
</dbReference>
<protein>
    <recommendedName>
        <fullName evidence="8">Permease IIC component</fullName>
    </recommendedName>
</protein>
<dbReference type="Pfam" id="PF02378">
    <property type="entry name" value="PTS_EIIC"/>
    <property type="match status" value="1"/>
</dbReference>
<feature type="transmembrane region" description="Helical" evidence="9">
    <location>
        <begin position="389"/>
        <end position="409"/>
    </location>
</feature>
<feature type="transmembrane region" description="Helical" evidence="9">
    <location>
        <begin position="208"/>
        <end position="229"/>
    </location>
</feature>
<keyword evidence="7 8" id="KW-0472">Membrane</keyword>
<dbReference type="GO" id="GO:0008982">
    <property type="term" value="F:protein-N(PI)-phosphohistidine-sugar phosphotransferase activity"/>
    <property type="evidence" value="ECO:0007669"/>
    <property type="project" value="UniProtKB-UniRule"/>
</dbReference>
<keyword evidence="3 8" id="KW-1003">Cell membrane</keyword>
<keyword evidence="12" id="KW-1185">Reference proteome</keyword>
<evidence type="ECO:0000259" key="10">
    <source>
        <dbReference type="PROSITE" id="PS51105"/>
    </source>
</evidence>
<comment type="subcellular location">
    <subcellularLocation>
        <location evidence="1">Cell membrane</location>
        <topology evidence="1">Multi-pass membrane protein</topology>
    </subcellularLocation>
</comment>
<dbReference type="GO" id="GO:0005886">
    <property type="term" value="C:plasma membrane"/>
    <property type="evidence" value="ECO:0007669"/>
    <property type="project" value="UniProtKB-SubCell"/>
</dbReference>
<feature type="transmembrane region" description="Helical" evidence="9">
    <location>
        <begin position="26"/>
        <end position="48"/>
    </location>
</feature>
<sequence>MEKFQAFLDRTLGPLMSKLGSNRYLIAVRDGVVSALPLVIVGSFFMLVASPPLPQDWEVYKFLTANSATIMLPYRVTMHIMTLYAVFGMGNSLAKSFDLDGVSGGVLSVAAFMLTIVPVNILPDAGVGVSGFVLPTANLGSAGLFVGMIVTFFAINVFRFTNSSKFKIVMPEQVPPSVARSFEALTPTLIVVLVIGGLTYWAGFNWSAVISTLISPFIFASDSLIGVLVIVFFNRFLWFFGIHGASVVGAVARPLWLALIEQNALAAAAGVSGTELPTIAPEPFYQWFVWVGNFALPILLVFVCKSKYLRDLGKLGFVPSMFNINEPITFGMPLVLNMTLAIPYILMPMILACVSWSAMSFGWVNRVIITAPWTLPGPIGAVLATGGDWRAAVLSIVLLLLACLIYLPFVKVYDKQFCKQEEEAAAE</sequence>
<feature type="transmembrane region" description="Helical" evidence="9">
    <location>
        <begin position="182"/>
        <end position="202"/>
    </location>
</feature>
<reference evidence="11 12" key="1">
    <citation type="submission" date="2008-10" db="EMBL/GenBank/DDBJ databases">
        <title>Draft genome sequence of Collinsella stercoris (DSM 13279).</title>
        <authorList>
            <person name="Sudarsanam P."/>
            <person name="Ley R."/>
            <person name="Guruge J."/>
            <person name="Turnbaugh P.J."/>
            <person name="Mahowald M."/>
            <person name="Liep D."/>
            <person name="Gordon J."/>
        </authorList>
    </citation>
    <scope>NUCLEOTIDE SEQUENCE [LARGE SCALE GENOMIC DNA]</scope>
    <source>
        <strain evidence="11 12">DSM 13279</strain>
    </source>
</reference>
<dbReference type="InterPro" id="IPR003352">
    <property type="entry name" value="PTS_EIIC"/>
</dbReference>
<dbReference type="PANTHER" id="PTHR33989">
    <property type="match status" value="1"/>
</dbReference>
<dbReference type="PIRSF" id="PIRSF006351">
    <property type="entry name" value="PTS_EIIC-Cellobiose"/>
    <property type="match status" value="1"/>
</dbReference>
<dbReference type="AlphaFoldDB" id="B6GA33"/>
<proteinExistence type="predicted"/>
<feature type="transmembrane region" description="Helical" evidence="9">
    <location>
        <begin position="236"/>
        <end position="256"/>
    </location>
</feature>
<dbReference type="GeneID" id="98002097"/>
<feature type="transmembrane region" description="Helical" evidence="9">
    <location>
        <begin position="284"/>
        <end position="304"/>
    </location>
</feature>
<gene>
    <name evidence="11" type="ORF">COLSTE_00926</name>
</gene>
<evidence type="ECO:0000256" key="6">
    <source>
        <dbReference type="ARBA" id="ARBA00022989"/>
    </source>
</evidence>
<evidence type="ECO:0000256" key="3">
    <source>
        <dbReference type="ARBA" id="ARBA00022475"/>
    </source>
</evidence>
<name>B6GA33_9ACTN</name>
<dbReference type="PROSITE" id="PS51105">
    <property type="entry name" value="PTS_EIIC_TYPE_3"/>
    <property type="match status" value="1"/>
</dbReference>
<organism evidence="11 12">
    <name type="scientific">Collinsella stercoris DSM 13279</name>
    <dbReference type="NCBI Taxonomy" id="445975"/>
    <lineage>
        <taxon>Bacteria</taxon>
        <taxon>Bacillati</taxon>
        <taxon>Actinomycetota</taxon>
        <taxon>Coriobacteriia</taxon>
        <taxon>Coriobacteriales</taxon>
        <taxon>Coriobacteriaceae</taxon>
        <taxon>Collinsella</taxon>
    </lineage>
</organism>
<dbReference type="HOGENOM" id="CLU_029688_1_0_11"/>
<dbReference type="NCBIfam" id="TIGR00410">
    <property type="entry name" value="lacE"/>
    <property type="match status" value="1"/>
</dbReference>
<dbReference type="eggNOG" id="COG1455">
    <property type="taxonomic scope" value="Bacteria"/>
</dbReference>
<evidence type="ECO:0000256" key="4">
    <source>
        <dbReference type="ARBA" id="ARBA00022597"/>
    </source>
</evidence>
<evidence type="ECO:0000256" key="7">
    <source>
        <dbReference type="ARBA" id="ARBA00023136"/>
    </source>
</evidence>
<evidence type="ECO:0000313" key="12">
    <source>
        <dbReference type="Proteomes" id="UP000003560"/>
    </source>
</evidence>
<evidence type="ECO:0000313" key="11">
    <source>
        <dbReference type="EMBL" id="EEA90888.1"/>
    </source>
</evidence>
<keyword evidence="6 9" id="KW-1133">Transmembrane helix</keyword>
<dbReference type="STRING" id="445975.COLSTE_00926"/>
<reference evidence="11 12" key="2">
    <citation type="submission" date="2008-10" db="EMBL/GenBank/DDBJ databases">
        <authorList>
            <person name="Fulton L."/>
            <person name="Clifton S."/>
            <person name="Fulton B."/>
            <person name="Xu J."/>
            <person name="Minx P."/>
            <person name="Pepin K.H."/>
            <person name="Johnson M."/>
            <person name="Thiruvilangam P."/>
            <person name="Bhonagiri V."/>
            <person name="Nash W.E."/>
            <person name="Mardis E.R."/>
            <person name="Wilson R.K."/>
        </authorList>
    </citation>
    <scope>NUCLEOTIDE SEQUENCE [LARGE SCALE GENOMIC DNA]</scope>
    <source>
        <strain evidence="11 12">DSM 13279</strain>
    </source>
</reference>
<dbReference type="InterPro" id="IPR004796">
    <property type="entry name" value="PTS_IIC_cello"/>
</dbReference>
<comment type="caution">
    <text evidence="11">The sequence shown here is derived from an EMBL/GenBank/DDBJ whole genome shotgun (WGS) entry which is preliminary data.</text>
</comment>
<accession>B6GA33</accession>
<keyword evidence="5 9" id="KW-0812">Transmembrane</keyword>
<dbReference type="GO" id="GO:0009401">
    <property type="term" value="P:phosphoenolpyruvate-dependent sugar phosphotransferase system"/>
    <property type="evidence" value="ECO:0007669"/>
    <property type="project" value="InterPro"/>
</dbReference>
<keyword evidence="4 8" id="KW-0762">Sugar transport</keyword>
<evidence type="ECO:0000256" key="2">
    <source>
        <dbReference type="ARBA" id="ARBA00022448"/>
    </source>
</evidence>
<feature type="transmembrane region" description="Helical" evidence="9">
    <location>
        <begin position="142"/>
        <end position="161"/>
    </location>
</feature>
<evidence type="ECO:0000256" key="8">
    <source>
        <dbReference type="PIRNR" id="PIRNR006351"/>
    </source>
</evidence>
<evidence type="ECO:0000256" key="1">
    <source>
        <dbReference type="ARBA" id="ARBA00004651"/>
    </source>
</evidence>
<dbReference type="RefSeq" id="WP_006720586.1">
    <property type="nucleotide sequence ID" value="NZ_CP085935.1"/>
</dbReference>
<dbReference type="Proteomes" id="UP000003560">
    <property type="component" value="Unassembled WGS sequence"/>
</dbReference>
<dbReference type="OrthoDB" id="3181636at2"/>
<feature type="transmembrane region" description="Helical" evidence="9">
    <location>
        <begin position="99"/>
        <end position="122"/>
    </location>
</feature>
<evidence type="ECO:0000256" key="5">
    <source>
        <dbReference type="ARBA" id="ARBA00022692"/>
    </source>
</evidence>
<dbReference type="PANTHER" id="PTHR33989:SF11">
    <property type="entry name" value="LICHENAN PERMEASE IIC COMPONENT"/>
    <property type="match status" value="1"/>
</dbReference>
<feature type="domain" description="PTS EIIC type-3" evidence="10">
    <location>
        <begin position="8"/>
        <end position="409"/>
    </location>
</feature>
<evidence type="ECO:0000256" key="9">
    <source>
        <dbReference type="SAM" id="Phobius"/>
    </source>
</evidence>
<dbReference type="InterPro" id="IPR051088">
    <property type="entry name" value="PTS_Sugar-EIIC/EIIB"/>
</dbReference>
<feature type="transmembrane region" description="Helical" evidence="9">
    <location>
        <begin position="68"/>
        <end position="87"/>
    </location>
</feature>
<keyword evidence="2 8" id="KW-0813">Transport</keyword>
<comment type="function">
    <text evidence="8">The phosphoenolpyruvate-dependent sugar phosphotransferase system (PTS), a major carbohydrate active -transport system, catalyzes the phosphorylation of incoming sugar substrates concomitant with their translocation across the cell membrane.</text>
</comment>
<dbReference type="GO" id="GO:1901264">
    <property type="term" value="P:carbohydrate derivative transport"/>
    <property type="evidence" value="ECO:0007669"/>
    <property type="project" value="TreeGrafter"/>
</dbReference>
<dbReference type="InterPro" id="IPR004501">
    <property type="entry name" value="PTS_EIIC_3"/>
</dbReference>